<reference evidence="1 2" key="1">
    <citation type="submission" date="2020-08" db="EMBL/GenBank/DDBJ databases">
        <title>Sequencing the genomes of 1000 actinobacteria strains.</title>
        <authorList>
            <person name="Klenk H.-P."/>
        </authorList>
    </citation>
    <scope>NUCLEOTIDE SEQUENCE [LARGE SCALE GENOMIC DNA]</scope>
    <source>
        <strain evidence="1 2">DSM 43675</strain>
    </source>
</reference>
<evidence type="ECO:0000313" key="2">
    <source>
        <dbReference type="Proteomes" id="UP000546324"/>
    </source>
</evidence>
<proteinExistence type="predicted"/>
<dbReference type="Proteomes" id="UP000546324">
    <property type="component" value="Unassembled WGS sequence"/>
</dbReference>
<protein>
    <submittedName>
        <fullName evidence="1">Uncharacterized protein</fullName>
    </submittedName>
</protein>
<name>A0A7X0L0A0_9ACTN</name>
<evidence type="ECO:0000313" key="1">
    <source>
        <dbReference type="EMBL" id="MBB6397262.1"/>
    </source>
</evidence>
<gene>
    <name evidence="1" type="ORF">BKA00_004176</name>
</gene>
<dbReference type="AlphaFoldDB" id="A0A7X0L0A0"/>
<dbReference type="EMBL" id="JACHMQ010000001">
    <property type="protein sequence ID" value="MBB6397262.1"/>
    <property type="molecule type" value="Genomic_DNA"/>
</dbReference>
<dbReference type="RefSeq" id="WP_185027469.1">
    <property type="nucleotide sequence ID" value="NZ_JACHMQ010000001.1"/>
</dbReference>
<comment type="caution">
    <text evidence="1">The sequence shown here is derived from an EMBL/GenBank/DDBJ whole genome shotgun (WGS) entry which is preliminary data.</text>
</comment>
<sequence length="105" mass="11471">MKIVRLLGLEMHPQLAALATRMGIRGYKVDIAAPEVTVTTPAGVSPPRGVRVRCEPRPKDDDQDWLCDVKSHVSSECMIGGRWKVGMHSRLVPEPVPVVTCVLAS</sequence>
<keyword evidence="2" id="KW-1185">Reference proteome</keyword>
<organism evidence="1 2">
    <name type="scientific">Actinomadura coerulea</name>
    <dbReference type="NCBI Taxonomy" id="46159"/>
    <lineage>
        <taxon>Bacteria</taxon>
        <taxon>Bacillati</taxon>
        <taxon>Actinomycetota</taxon>
        <taxon>Actinomycetes</taxon>
        <taxon>Streptosporangiales</taxon>
        <taxon>Thermomonosporaceae</taxon>
        <taxon>Actinomadura</taxon>
    </lineage>
</organism>
<accession>A0A7X0L0A0</accession>